<keyword evidence="9" id="KW-1185">Reference proteome</keyword>
<dbReference type="Pfam" id="PF00069">
    <property type="entry name" value="Pkinase"/>
    <property type="match status" value="1"/>
</dbReference>
<evidence type="ECO:0000256" key="6">
    <source>
        <dbReference type="SAM" id="Phobius"/>
    </source>
</evidence>
<dbReference type="Pfam" id="PF13374">
    <property type="entry name" value="TPR_10"/>
    <property type="match status" value="1"/>
</dbReference>
<evidence type="ECO:0000259" key="7">
    <source>
        <dbReference type="PROSITE" id="PS50011"/>
    </source>
</evidence>
<protein>
    <submittedName>
        <fullName evidence="8">Serine/threonine-protein kinase</fullName>
    </submittedName>
</protein>
<dbReference type="Gene3D" id="1.10.510.10">
    <property type="entry name" value="Transferase(Phosphotransferase) domain 1"/>
    <property type="match status" value="1"/>
</dbReference>
<dbReference type="SMART" id="SM00220">
    <property type="entry name" value="S_TKc"/>
    <property type="match status" value="1"/>
</dbReference>
<dbReference type="InterPro" id="IPR008271">
    <property type="entry name" value="Ser/Thr_kinase_AS"/>
</dbReference>
<feature type="domain" description="Protein kinase" evidence="7">
    <location>
        <begin position="79"/>
        <end position="375"/>
    </location>
</feature>
<sequence length="1032" mass="114626">MAELKYDAQSIFLDALEVRGDDERAAFLNVQCGANIKLREEVDELLRHASRVGNFLDPEATGTVDQPVTERPGDTIGPYKLLQQIGEGGMGVVYMAEQTEPIERRVALKIIKPGMDTRQVIARFEAERQALAMMDHPNIAKVLDAGVTETGRPYFVMELVRGVPITRYCDEHHLTPRQRLKLFIPVCQAIQHAHQKGIIHRDIKPSNVLVADYDDRPVPKVIDFGVAKATDHRLTEKTMFTEFGQVLGTFEYMSPEQAKLNQWDVDTRTDIYSLGVLLYELLAGEVPFDRQRLRSAAFDELLRIIREEDPPRPSTRASTSASLATIADNRKTEATRLGAMIRGELDWVVMKALDKDRSRRYETANGLAMDVERYLKDEPVVAGPPLARYRLAKFIKRNKVQVIAAAAVTAALVAALIGTTAGMVWAIHERNRADSESRRAAYAAQREAEARAQAQVNEQHAVEQQKIAERALTRATEVNNLITQMFASMDPDEAQGADISLLSSILDATSERLSQGEIKDEIVAASLHGVLGRVYMSLGLYPAAEKHLPLVVDIYTEHLGPEDHDTLNAMHNLAMLYQYQDKSAKSIPLYEEVLEIKTRVLGPFHLDTLKTMNNLAGAYNKQDRTDAAESLYGAVVMKGTIELGSEDPTVLMAASNLARLYSEQGRHDEAVSLLQNTLETQTRVLSPSHPDTLFTMSSLAHAHYRRGDLEEAIRLYRKAADRQAFVMGPDHSQTHSTNSGLSAMYWNRAVDWAEAGQWDLAAADWTLVLKRAPDSDDWASDRKNACRRIASWPEVFDRLTAAHPDETTLWIGRAQHLAERSRWDQAASHYARGFEARSLNDAALIEYAGVLLLTGDEQSYQRLCEEVAAKVAGPPGSYEGFVAARTACLRPSNYVVPSRLVQLAEERLAGDKSPWVFHVVGLARYRDAQYTDAMADLQMSNAGDWGGERAAEKGLNWMVLAMCHHQLGNPIQASKCYERATTLMATATPEPGGAASVPVPDWIEWCVLLHEAGELLDIEGSGPNNTGLQDSS</sequence>
<dbReference type="GO" id="GO:0004674">
    <property type="term" value="F:protein serine/threonine kinase activity"/>
    <property type="evidence" value="ECO:0007669"/>
    <property type="project" value="TreeGrafter"/>
</dbReference>
<dbReference type="Pfam" id="PF13181">
    <property type="entry name" value="TPR_8"/>
    <property type="match status" value="1"/>
</dbReference>
<dbReference type="PANTHER" id="PTHR43289:SF6">
    <property type="entry name" value="SERINE_THREONINE-PROTEIN KINASE NEKL-3"/>
    <property type="match status" value="1"/>
</dbReference>
<dbReference type="CDD" id="cd14014">
    <property type="entry name" value="STKc_PknB_like"/>
    <property type="match status" value="1"/>
</dbReference>
<dbReference type="PROSITE" id="PS00107">
    <property type="entry name" value="PROTEIN_KINASE_ATP"/>
    <property type="match status" value="1"/>
</dbReference>
<organism evidence="8 9">
    <name type="scientific">Aeoliella straminimaris</name>
    <dbReference type="NCBI Taxonomy" id="2954799"/>
    <lineage>
        <taxon>Bacteria</taxon>
        <taxon>Pseudomonadati</taxon>
        <taxon>Planctomycetota</taxon>
        <taxon>Planctomycetia</taxon>
        <taxon>Pirellulales</taxon>
        <taxon>Lacipirellulaceae</taxon>
        <taxon>Aeoliella</taxon>
    </lineage>
</organism>
<proteinExistence type="predicted"/>
<evidence type="ECO:0000256" key="5">
    <source>
        <dbReference type="PROSITE-ProRule" id="PRU10141"/>
    </source>
</evidence>
<dbReference type="Gene3D" id="1.25.40.10">
    <property type="entry name" value="Tetratricopeptide repeat domain"/>
    <property type="match status" value="3"/>
</dbReference>
<accession>A0A9X2FDE5</accession>
<name>A0A9X2FDE5_9BACT</name>
<keyword evidence="6" id="KW-1133">Transmembrane helix</keyword>
<keyword evidence="3 8" id="KW-0418">Kinase</keyword>
<dbReference type="AlphaFoldDB" id="A0A9X2FDE5"/>
<dbReference type="GO" id="GO:0005524">
    <property type="term" value="F:ATP binding"/>
    <property type="evidence" value="ECO:0007669"/>
    <property type="project" value="UniProtKB-UniRule"/>
</dbReference>
<feature type="transmembrane region" description="Helical" evidence="6">
    <location>
        <begin position="402"/>
        <end position="427"/>
    </location>
</feature>
<evidence type="ECO:0000256" key="4">
    <source>
        <dbReference type="ARBA" id="ARBA00022840"/>
    </source>
</evidence>
<reference evidence="8" key="1">
    <citation type="submission" date="2022-06" db="EMBL/GenBank/DDBJ databases">
        <title>Aeoliella straminimaris, a novel planctomycete from sediments.</title>
        <authorList>
            <person name="Vitorino I.R."/>
            <person name="Lage O.M."/>
        </authorList>
    </citation>
    <scope>NUCLEOTIDE SEQUENCE</scope>
    <source>
        <strain evidence="8">ICT_H6.2</strain>
    </source>
</reference>
<dbReference type="SUPFAM" id="SSF56112">
    <property type="entry name" value="Protein kinase-like (PK-like)"/>
    <property type="match status" value="1"/>
</dbReference>
<evidence type="ECO:0000256" key="3">
    <source>
        <dbReference type="ARBA" id="ARBA00022777"/>
    </source>
</evidence>
<keyword evidence="6" id="KW-0472">Membrane</keyword>
<dbReference type="InterPro" id="IPR017441">
    <property type="entry name" value="Protein_kinase_ATP_BS"/>
</dbReference>
<dbReference type="EMBL" id="JAMXLR010000078">
    <property type="protein sequence ID" value="MCO6046905.1"/>
    <property type="molecule type" value="Genomic_DNA"/>
</dbReference>
<keyword evidence="2 5" id="KW-0547">Nucleotide-binding</keyword>
<evidence type="ECO:0000256" key="1">
    <source>
        <dbReference type="ARBA" id="ARBA00022679"/>
    </source>
</evidence>
<feature type="binding site" evidence="5">
    <location>
        <position position="109"/>
    </location>
    <ligand>
        <name>ATP</name>
        <dbReference type="ChEBI" id="CHEBI:30616"/>
    </ligand>
</feature>
<comment type="caution">
    <text evidence="8">The sequence shown here is derived from an EMBL/GenBank/DDBJ whole genome shotgun (WGS) entry which is preliminary data.</text>
</comment>
<dbReference type="SMART" id="SM00028">
    <property type="entry name" value="TPR"/>
    <property type="match status" value="7"/>
</dbReference>
<dbReference type="PANTHER" id="PTHR43289">
    <property type="entry name" value="MITOGEN-ACTIVATED PROTEIN KINASE KINASE KINASE 20-RELATED"/>
    <property type="match status" value="1"/>
</dbReference>
<gene>
    <name evidence="8" type="ORF">NG895_23645</name>
</gene>
<dbReference type="InterPro" id="IPR000719">
    <property type="entry name" value="Prot_kinase_dom"/>
</dbReference>
<dbReference type="InterPro" id="IPR011009">
    <property type="entry name" value="Kinase-like_dom_sf"/>
</dbReference>
<evidence type="ECO:0000256" key="2">
    <source>
        <dbReference type="ARBA" id="ARBA00022741"/>
    </source>
</evidence>
<dbReference type="PROSITE" id="PS00108">
    <property type="entry name" value="PROTEIN_KINASE_ST"/>
    <property type="match status" value="1"/>
</dbReference>
<dbReference type="Pfam" id="PF13424">
    <property type="entry name" value="TPR_12"/>
    <property type="match status" value="2"/>
</dbReference>
<dbReference type="Gene3D" id="3.30.200.20">
    <property type="entry name" value="Phosphorylase Kinase, domain 1"/>
    <property type="match status" value="1"/>
</dbReference>
<dbReference type="SUPFAM" id="SSF48452">
    <property type="entry name" value="TPR-like"/>
    <property type="match status" value="3"/>
</dbReference>
<dbReference type="InterPro" id="IPR019734">
    <property type="entry name" value="TPR_rpt"/>
</dbReference>
<keyword evidence="6" id="KW-0812">Transmembrane</keyword>
<dbReference type="InterPro" id="IPR011990">
    <property type="entry name" value="TPR-like_helical_dom_sf"/>
</dbReference>
<keyword evidence="1" id="KW-0808">Transferase</keyword>
<dbReference type="RefSeq" id="WP_252855020.1">
    <property type="nucleotide sequence ID" value="NZ_JAMXLR010000078.1"/>
</dbReference>
<dbReference type="Proteomes" id="UP001155241">
    <property type="component" value="Unassembled WGS sequence"/>
</dbReference>
<dbReference type="PROSITE" id="PS50011">
    <property type="entry name" value="PROTEIN_KINASE_DOM"/>
    <property type="match status" value="1"/>
</dbReference>
<evidence type="ECO:0000313" key="9">
    <source>
        <dbReference type="Proteomes" id="UP001155241"/>
    </source>
</evidence>
<evidence type="ECO:0000313" key="8">
    <source>
        <dbReference type="EMBL" id="MCO6046905.1"/>
    </source>
</evidence>
<keyword evidence="4 5" id="KW-0067">ATP-binding</keyword>